<evidence type="ECO:0000256" key="8">
    <source>
        <dbReference type="ARBA" id="ARBA00022777"/>
    </source>
</evidence>
<dbReference type="SUPFAM" id="SSF55804">
    <property type="entry name" value="Phoshotransferase/anion transport protein"/>
    <property type="match status" value="1"/>
</dbReference>
<dbReference type="EMBL" id="JBFALK010000001">
    <property type="protein sequence ID" value="MEV0967559.1"/>
    <property type="molecule type" value="Genomic_DNA"/>
</dbReference>
<reference evidence="13 14" key="1">
    <citation type="submission" date="2024-06" db="EMBL/GenBank/DDBJ databases">
        <title>The Natural Products Discovery Center: Release of the First 8490 Sequenced Strains for Exploring Actinobacteria Biosynthetic Diversity.</title>
        <authorList>
            <person name="Kalkreuter E."/>
            <person name="Kautsar S.A."/>
            <person name="Yang D."/>
            <person name="Bader C.D."/>
            <person name="Teijaro C.N."/>
            <person name="Fluegel L."/>
            <person name="Davis C.M."/>
            <person name="Simpson J.R."/>
            <person name="Lauterbach L."/>
            <person name="Steele A.D."/>
            <person name="Gui C."/>
            <person name="Meng S."/>
            <person name="Li G."/>
            <person name="Viehrig K."/>
            <person name="Ye F."/>
            <person name="Su P."/>
            <person name="Kiefer A.F."/>
            <person name="Nichols A."/>
            <person name="Cepeda A.J."/>
            <person name="Yan W."/>
            <person name="Fan B."/>
            <person name="Jiang Y."/>
            <person name="Adhikari A."/>
            <person name="Zheng C.-J."/>
            <person name="Schuster L."/>
            <person name="Cowan T.M."/>
            <person name="Smanski M.J."/>
            <person name="Chevrette M.G."/>
            <person name="De Carvalho L.P.S."/>
            <person name="Shen B."/>
        </authorList>
    </citation>
    <scope>NUCLEOTIDE SEQUENCE [LARGE SCALE GENOMIC DNA]</scope>
    <source>
        <strain evidence="13 14">NPDC050100</strain>
    </source>
</reference>
<gene>
    <name evidence="13" type="ORF">AB0I59_02900</name>
</gene>
<keyword evidence="3" id="KW-0813">Transport</keyword>
<evidence type="ECO:0000256" key="6">
    <source>
        <dbReference type="ARBA" id="ARBA00022679"/>
    </source>
</evidence>
<comment type="function">
    <text evidence="1">The phosphoenolpyruvate-dependent sugar phosphotransferase system (sugar PTS), a major carbohydrate active transport system, catalyzes the phosphorylation of incoming sugar substrates concomitantly with their translocation across the cell membrane. The enzyme II CmtAB PTS system is involved in D-mannitol transport.</text>
</comment>
<dbReference type="PANTHER" id="PTHR30181">
    <property type="entry name" value="MANNITOL PERMEASE IIC COMPONENT"/>
    <property type="match status" value="1"/>
</dbReference>
<evidence type="ECO:0000256" key="9">
    <source>
        <dbReference type="ARBA" id="ARBA00029908"/>
    </source>
</evidence>
<keyword evidence="8" id="KW-0418">Kinase</keyword>
<evidence type="ECO:0000256" key="10">
    <source>
        <dbReference type="ARBA" id="ARBA00030956"/>
    </source>
</evidence>
<evidence type="ECO:0000256" key="1">
    <source>
        <dbReference type="ARBA" id="ARBA00002434"/>
    </source>
</evidence>
<organism evidence="13 14">
    <name type="scientific">Microtetraspora glauca</name>
    <dbReference type="NCBI Taxonomy" id="1996"/>
    <lineage>
        <taxon>Bacteria</taxon>
        <taxon>Bacillati</taxon>
        <taxon>Actinomycetota</taxon>
        <taxon>Actinomycetes</taxon>
        <taxon>Streptosporangiales</taxon>
        <taxon>Streptosporangiaceae</taxon>
        <taxon>Microtetraspora</taxon>
    </lineage>
</organism>
<sequence>MADPAPLPLDPRAVLLDASAADREDAIRLCGRALVAVGAVEEPYVETMIERERSISTYVGEGVAIPHGTLAAKDAVHHDAVCVLRFPGGVDWGGERVVVCVGIAARGDGHVQLLSELAQILLDPDRVHALREATRVEEVVHLLRSDGQPTEEETT</sequence>
<evidence type="ECO:0000256" key="7">
    <source>
        <dbReference type="ARBA" id="ARBA00022683"/>
    </source>
</evidence>
<evidence type="ECO:0000259" key="12">
    <source>
        <dbReference type="PROSITE" id="PS51094"/>
    </source>
</evidence>
<dbReference type="PROSITE" id="PS51094">
    <property type="entry name" value="PTS_EIIA_TYPE_2"/>
    <property type="match status" value="1"/>
</dbReference>
<dbReference type="Gene3D" id="3.40.930.10">
    <property type="entry name" value="Mannitol-specific EII, Chain A"/>
    <property type="match status" value="1"/>
</dbReference>
<keyword evidence="5 13" id="KW-0762">Sugar transport</keyword>
<dbReference type="InterPro" id="IPR016152">
    <property type="entry name" value="PTrfase/Anion_transptr"/>
</dbReference>
<evidence type="ECO:0000256" key="11">
    <source>
        <dbReference type="ARBA" id="ARBA00030962"/>
    </source>
</evidence>
<evidence type="ECO:0000256" key="5">
    <source>
        <dbReference type="ARBA" id="ARBA00022597"/>
    </source>
</evidence>
<keyword evidence="14" id="KW-1185">Reference proteome</keyword>
<proteinExistence type="predicted"/>
<dbReference type="Pfam" id="PF00359">
    <property type="entry name" value="PTS_EIIA_2"/>
    <property type="match status" value="1"/>
</dbReference>
<dbReference type="RefSeq" id="WP_061253572.1">
    <property type="nucleotide sequence ID" value="NZ_JBFALK010000001.1"/>
</dbReference>
<keyword evidence="4" id="KW-0597">Phosphoprotein</keyword>
<dbReference type="InterPro" id="IPR050893">
    <property type="entry name" value="Sugar_PTS"/>
</dbReference>
<keyword evidence="7" id="KW-0598">Phosphotransferase system</keyword>
<evidence type="ECO:0000256" key="3">
    <source>
        <dbReference type="ARBA" id="ARBA00022448"/>
    </source>
</evidence>
<comment type="caution">
    <text evidence="13">The sequence shown here is derived from an EMBL/GenBank/DDBJ whole genome shotgun (WGS) entry which is preliminary data.</text>
</comment>
<feature type="domain" description="PTS EIIA type-2" evidence="12">
    <location>
        <begin position="7"/>
        <end position="146"/>
    </location>
</feature>
<evidence type="ECO:0000313" key="13">
    <source>
        <dbReference type="EMBL" id="MEV0967559.1"/>
    </source>
</evidence>
<evidence type="ECO:0000256" key="4">
    <source>
        <dbReference type="ARBA" id="ARBA00022553"/>
    </source>
</evidence>
<evidence type="ECO:0000256" key="2">
    <source>
        <dbReference type="ARBA" id="ARBA00014783"/>
    </source>
</evidence>
<accession>A0ABV3G7M1</accession>
<protein>
    <recommendedName>
        <fullName evidence="2">Mannitol-specific phosphotransferase enzyme IIA component</fullName>
    </recommendedName>
    <alternativeName>
        <fullName evidence="10">EIIA</fullName>
    </alternativeName>
    <alternativeName>
        <fullName evidence="11">EIII</fullName>
    </alternativeName>
    <alternativeName>
        <fullName evidence="9">PTS system mannitol-specific EIIA component</fullName>
    </alternativeName>
</protein>
<name>A0ABV3G7M1_MICGL</name>
<keyword evidence="6" id="KW-0808">Transferase</keyword>
<dbReference type="PANTHER" id="PTHR30181:SF2">
    <property type="entry name" value="PTS SYSTEM MANNITOL-SPECIFIC EIICBA COMPONENT"/>
    <property type="match status" value="1"/>
</dbReference>
<evidence type="ECO:0000313" key="14">
    <source>
        <dbReference type="Proteomes" id="UP001551675"/>
    </source>
</evidence>
<dbReference type="PROSITE" id="PS00372">
    <property type="entry name" value="PTS_EIIA_TYPE_2_HIS"/>
    <property type="match status" value="1"/>
</dbReference>
<dbReference type="Proteomes" id="UP001551675">
    <property type="component" value="Unassembled WGS sequence"/>
</dbReference>
<dbReference type="CDD" id="cd00211">
    <property type="entry name" value="PTS_IIA_fru"/>
    <property type="match status" value="1"/>
</dbReference>
<dbReference type="InterPro" id="IPR002178">
    <property type="entry name" value="PTS_EIIA_type-2_dom"/>
</dbReference>